<dbReference type="PANTHER" id="PTHR47266">
    <property type="entry name" value="ENDONUCLEASE-RELATED"/>
    <property type="match status" value="1"/>
</dbReference>
<dbReference type="PROSITE" id="PS50994">
    <property type="entry name" value="INTEGRASE"/>
    <property type="match status" value="1"/>
</dbReference>
<dbReference type="AlphaFoldDB" id="A0A9C6TLZ8"/>
<dbReference type="InterPro" id="IPR036397">
    <property type="entry name" value="RNaseH_sf"/>
</dbReference>
<evidence type="ECO:0000313" key="3">
    <source>
        <dbReference type="RefSeq" id="XP_052118991.1"/>
    </source>
</evidence>
<keyword evidence="2" id="KW-1185">Reference proteome</keyword>
<reference evidence="2" key="1">
    <citation type="journal article" date="2016" name="Nat. Genet.">
        <title>The genome sequences of Arachis duranensis and Arachis ipaensis, the diploid ancestors of cultivated peanut.</title>
        <authorList>
            <person name="Bertioli D.J."/>
            <person name="Cannon S.B."/>
            <person name="Froenicke L."/>
            <person name="Huang G."/>
            <person name="Farmer A.D."/>
            <person name="Cannon E.K."/>
            <person name="Liu X."/>
            <person name="Gao D."/>
            <person name="Clevenger J."/>
            <person name="Dash S."/>
            <person name="Ren L."/>
            <person name="Moretzsohn M.C."/>
            <person name="Shirasawa K."/>
            <person name="Huang W."/>
            <person name="Vidigal B."/>
            <person name="Abernathy B."/>
            <person name="Chu Y."/>
            <person name="Niederhuth C.E."/>
            <person name="Umale P."/>
            <person name="Araujo A.C."/>
            <person name="Kozik A."/>
            <person name="Kim K.D."/>
            <person name="Burow M.D."/>
            <person name="Varshney R.K."/>
            <person name="Wang X."/>
            <person name="Zhang X."/>
            <person name="Barkley N."/>
            <person name="Guimaraes P.M."/>
            <person name="Isobe S."/>
            <person name="Guo B."/>
            <person name="Liao B."/>
            <person name="Stalker H.T."/>
            <person name="Schmitz R.J."/>
            <person name="Scheffler B.E."/>
            <person name="Leal-Bertioli S.C."/>
            <person name="Xun X."/>
            <person name="Jackson S.A."/>
            <person name="Michelmore R."/>
            <person name="Ozias-Akins P."/>
        </authorList>
    </citation>
    <scope>NUCLEOTIDE SEQUENCE [LARGE SCALE GENOMIC DNA]</scope>
    <source>
        <strain evidence="2">cv. V14167</strain>
    </source>
</reference>
<gene>
    <name evidence="3" type="primary">LOC127748474</name>
</gene>
<evidence type="ECO:0000313" key="2">
    <source>
        <dbReference type="Proteomes" id="UP000515211"/>
    </source>
</evidence>
<dbReference type="KEGG" id="adu:127748474"/>
<evidence type="ECO:0000259" key="1">
    <source>
        <dbReference type="PROSITE" id="PS50994"/>
    </source>
</evidence>
<protein>
    <submittedName>
        <fullName evidence="3">Uncharacterized protein LOC127748474</fullName>
    </submittedName>
</protein>
<name>A0A9C6TLZ8_ARADU</name>
<dbReference type="RefSeq" id="XP_052118991.1">
    <property type="nucleotide sequence ID" value="XM_052263031.1"/>
</dbReference>
<sequence length="140" mass="16005">MGPFPPSHSNNYILVAVDYVSKWVEAVALPTNDAKVRYGVCHKVATPYHPQISGQVEVSNREHKRILEKTVSISRKDWSRKLDDALCAYQTAYKTPIGMSPYQLVYGKACHLLVELEHKAYWAIRYLNLDLEVTGIKRML</sequence>
<dbReference type="InterPro" id="IPR001584">
    <property type="entry name" value="Integrase_cat-core"/>
</dbReference>
<dbReference type="Gene3D" id="3.30.420.10">
    <property type="entry name" value="Ribonuclease H-like superfamily/Ribonuclease H"/>
    <property type="match status" value="2"/>
</dbReference>
<dbReference type="InterPro" id="IPR012337">
    <property type="entry name" value="RNaseH-like_sf"/>
</dbReference>
<dbReference type="InterPro" id="IPR052160">
    <property type="entry name" value="Gypsy_RT_Integrase-like"/>
</dbReference>
<dbReference type="GO" id="GO:0015074">
    <property type="term" value="P:DNA integration"/>
    <property type="evidence" value="ECO:0007669"/>
    <property type="project" value="InterPro"/>
</dbReference>
<dbReference type="GeneID" id="127748474"/>
<dbReference type="Proteomes" id="UP000515211">
    <property type="component" value="Chromosome 6"/>
</dbReference>
<dbReference type="GO" id="GO:0003676">
    <property type="term" value="F:nucleic acid binding"/>
    <property type="evidence" value="ECO:0007669"/>
    <property type="project" value="InterPro"/>
</dbReference>
<reference evidence="3" key="2">
    <citation type="submission" date="2025-08" db="UniProtKB">
        <authorList>
            <consortium name="RefSeq"/>
        </authorList>
    </citation>
    <scope>IDENTIFICATION</scope>
    <source>
        <tissue evidence="3">Whole plant</tissue>
    </source>
</reference>
<proteinExistence type="predicted"/>
<feature type="domain" description="Integrase catalytic" evidence="1">
    <location>
        <begin position="1"/>
        <end position="109"/>
    </location>
</feature>
<accession>A0A9C6TLZ8</accession>
<dbReference type="SUPFAM" id="SSF53098">
    <property type="entry name" value="Ribonuclease H-like"/>
    <property type="match status" value="1"/>
</dbReference>
<organism evidence="2 3">
    <name type="scientific">Arachis duranensis</name>
    <name type="common">Wild peanut</name>
    <dbReference type="NCBI Taxonomy" id="130453"/>
    <lineage>
        <taxon>Eukaryota</taxon>
        <taxon>Viridiplantae</taxon>
        <taxon>Streptophyta</taxon>
        <taxon>Embryophyta</taxon>
        <taxon>Tracheophyta</taxon>
        <taxon>Spermatophyta</taxon>
        <taxon>Magnoliopsida</taxon>
        <taxon>eudicotyledons</taxon>
        <taxon>Gunneridae</taxon>
        <taxon>Pentapetalae</taxon>
        <taxon>rosids</taxon>
        <taxon>fabids</taxon>
        <taxon>Fabales</taxon>
        <taxon>Fabaceae</taxon>
        <taxon>Papilionoideae</taxon>
        <taxon>50 kb inversion clade</taxon>
        <taxon>dalbergioids sensu lato</taxon>
        <taxon>Dalbergieae</taxon>
        <taxon>Pterocarpus clade</taxon>
        <taxon>Arachis</taxon>
    </lineage>
</organism>